<dbReference type="SUPFAM" id="SSF46689">
    <property type="entry name" value="Homeodomain-like"/>
    <property type="match status" value="2"/>
</dbReference>
<organism evidence="5 6">
    <name type="scientific">Mycoplana rhizolycopersici</name>
    <dbReference type="NCBI Taxonomy" id="2746702"/>
    <lineage>
        <taxon>Bacteria</taxon>
        <taxon>Pseudomonadati</taxon>
        <taxon>Pseudomonadota</taxon>
        <taxon>Alphaproteobacteria</taxon>
        <taxon>Hyphomicrobiales</taxon>
        <taxon>Rhizobiaceae</taxon>
        <taxon>Mycoplana</taxon>
    </lineage>
</organism>
<reference evidence="5 6" key="1">
    <citation type="submission" date="2020-06" db="EMBL/GenBank/DDBJ databases">
        <title>Rhizobium sp.nov. isolated from the tomato plant.</title>
        <authorList>
            <person name="Thin K.K."/>
            <person name="Zhang X."/>
            <person name="He S."/>
        </authorList>
    </citation>
    <scope>NUCLEOTIDE SEQUENCE [LARGE SCALE GENOMIC DNA]</scope>
    <source>
        <strain evidence="5 6">DBTS2</strain>
    </source>
</reference>
<keyword evidence="1" id="KW-0805">Transcription regulation</keyword>
<gene>
    <name evidence="5" type="ORF">HV823_18570</name>
</gene>
<protein>
    <submittedName>
        <fullName evidence="5">Helix-turn-helix transcriptional regulator</fullName>
    </submittedName>
</protein>
<feature type="domain" description="HTH araC/xylS-type" evidence="4">
    <location>
        <begin position="181"/>
        <end position="278"/>
    </location>
</feature>
<dbReference type="PROSITE" id="PS01124">
    <property type="entry name" value="HTH_ARAC_FAMILY_2"/>
    <property type="match status" value="1"/>
</dbReference>
<evidence type="ECO:0000256" key="1">
    <source>
        <dbReference type="ARBA" id="ARBA00023015"/>
    </source>
</evidence>
<keyword evidence="2" id="KW-0238">DNA-binding</keyword>
<evidence type="ECO:0000256" key="3">
    <source>
        <dbReference type="ARBA" id="ARBA00023163"/>
    </source>
</evidence>
<evidence type="ECO:0000256" key="2">
    <source>
        <dbReference type="ARBA" id="ARBA00023125"/>
    </source>
</evidence>
<dbReference type="PANTHER" id="PTHR46796">
    <property type="entry name" value="HTH-TYPE TRANSCRIPTIONAL ACTIVATOR RHAS-RELATED"/>
    <property type="match status" value="1"/>
</dbReference>
<dbReference type="EMBL" id="JABXYK010000012">
    <property type="protein sequence ID" value="NVP57267.1"/>
    <property type="molecule type" value="Genomic_DNA"/>
</dbReference>
<sequence>MPDSLSRSSITVSGIEITRLRYGGDDLAPMPASARQEAFSAIIQLADFRRHRLWREGVLVHDGGHERGALAVTDLRESWQCHHLSPFDNIRFHLPFAQLREFAAEAGRLEYSGLESVAGKKDGVVLGIAQALLPALESPQDAGQLFLEHIGMALLTHLTQRYGGVHFPPRKRGTLASWQEKRATELLAGRANSQISIAELAQACELSRSYFIKAFRETFGKTPYRWLTEYRVARARDLLKSDMPIAEVAAACGFADQSHLTRVFSEMTGETPGNWRRRGRAG</sequence>
<dbReference type="InterPro" id="IPR018062">
    <property type="entry name" value="HTH_AraC-typ_CS"/>
</dbReference>
<evidence type="ECO:0000313" key="5">
    <source>
        <dbReference type="EMBL" id="NVP57267.1"/>
    </source>
</evidence>
<dbReference type="PROSITE" id="PS00041">
    <property type="entry name" value="HTH_ARAC_FAMILY_1"/>
    <property type="match status" value="1"/>
</dbReference>
<dbReference type="InterPro" id="IPR050204">
    <property type="entry name" value="AraC_XylS_family_regulators"/>
</dbReference>
<keyword evidence="3" id="KW-0804">Transcription</keyword>
<name>A0ABX2QHK8_9HYPH</name>
<dbReference type="InterPro" id="IPR018060">
    <property type="entry name" value="HTH_AraC"/>
</dbReference>
<dbReference type="Pfam" id="PF12833">
    <property type="entry name" value="HTH_18"/>
    <property type="match status" value="1"/>
</dbReference>
<evidence type="ECO:0000313" key="6">
    <source>
        <dbReference type="Proteomes" id="UP000659172"/>
    </source>
</evidence>
<dbReference type="PANTHER" id="PTHR46796:SF14">
    <property type="entry name" value="TRANSCRIPTIONAL REGULATORY PROTEIN"/>
    <property type="match status" value="1"/>
</dbReference>
<proteinExistence type="predicted"/>
<evidence type="ECO:0000259" key="4">
    <source>
        <dbReference type="PROSITE" id="PS01124"/>
    </source>
</evidence>
<dbReference type="RefSeq" id="WP_176951234.1">
    <property type="nucleotide sequence ID" value="NZ_JABXYK010000012.1"/>
</dbReference>
<dbReference type="Proteomes" id="UP000659172">
    <property type="component" value="Unassembled WGS sequence"/>
</dbReference>
<keyword evidence="6" id="KW-1185">Reference proteome</keyword>
<dbReference type="SMART" id="SM00342">
    <property type="entry name" value="HTH_ARAC"/>
    <property type="match status" value="1"/>
</dbReference>
<accession>A0ABX2QHK8</accession>
<dbReference type="InterPro" id="IPR009057">
    <property type="entry name" value="Homeodomain-like_sf"/>
</dbReference>
<dbReference type="Gene3D" id="1.10.10.60">
    <property type="entry name" value="Homeodomain-like"/>
    <property type="match status" value="2"/>
</dbReference>
<comment type="caution">
    <text evidence="5">The sequence shown here is derived from an EMBL/GenBank/DDBJ whole genome shotgun (WGS) entry which is preliminary data.</text>
</comment>